<accession>A0A5P1F8Q9</accession>
<evidence type="ECO:0000313" key="2">
    <source>
        <dbReference type="EMBL" id="ONK74562.1"/>
    </source>
</evidence>
<dbReference type="Gramene" id="ONK74562">
    <property type="protein sequence ID" value="ONK74562"/>
    <property type="gene ID" value="A4U43_C03F7710"/>
</dbReference>
<sequence>MDIASNSISLHIRDLDPPRLRPPPPTNPSPPFDQHTNMPRPNPITLSSDIKILHRRRIRRPILVLVSESRASDLGPKYSLCFSFTLTCLVPIPSHSPPTSKSCTADEFAVQFLYLSLNLGHPILVPRFVGCHEINEGEVRVRVRVRVRGWERRGGRWELEEAGEEEEGGGESEHVSEVVGGFRCDLDEQREIFGCRVILIVLELLDFSHFGFFFVAIGEGNLGVKRMRERRRINEEGEGGYQFAAITTNHSGKEEDLPMPQEDRDREDPKRGSTTHVHLQTLQTTFPLRPLDLSSIHRAIKKTRSSISNQQDNMWRDERHHHVSMAEPVQVSCLAENVVTSFGEAHVL</sequence>
<gene>
    <name evidence="2" type="ORF">A4U43_C03F7710</name>
</gene>
<evidence type="ECO:0000313" key="3">
    <source>
        <dbReference type="Proteomes" id="UP000243459"/>
    </source>
</evidence>
<protein>
    <submittedName>
        <fullName evidence="2">Uncharacterized protein</fullName>
    </submittedName>
</protein>
<feature type="region of interest" description="Disordered" evidence="1">
    <location>
        <begin position="1"/>
        <end position="45"/>
    </location>
</feature>
<name>A0A5P1F8Q9_ASPOF</name>
<dbReference type="EMBL" id="CM007383">
    <property type="protein sequence ID" value="ONK74562.1"/>
    <property type="molecule type" value="Genomic_DNA"/>
</dbReference>
<dbReference type="AlphaFoldDB" id="A0A5P1F8Q9"/>
<dbReference type="Proteomes" id="UP000243459">
    <property type="component" value="Chromosome 3"/>
</dbReference>
<feature type="compositionally biased region" description="Pro residues" evidence="1">
    <location>
        <begin position="20"/>
        <end position="31"/>
    </location>
</feature>
<organism evidence="2 3">
    <name type="scientific">Asparagus officinalis</name>
    <name type="common">Garden asparagus</name>
    <dbReference type="NCBI Taxonomy" id="4686"/>
    <lineage>
        <taxon>Eukaryota</taxon>
        <taxon>Viridiplantae</taxon>
        <taxon>Streptophyta</taxon>
        <taxon>Embryophyta</taxon>
        <taxon>Tracheophyta</taxon>
        <taxon>Spermatophyta</taxon>
        <taxon>Magnoliopsida</taxon>
        <taxon>Liliopsida</taxon>
        <taxon>Asparagales</taxon>
        <taxon>Asparagaceae</taxon>
        <taxon>Asparagoideae</taxon>
        <taxon>Asparagus</taxon>
    </lineage>
</organism>
<feature type="compositionally biased region" description="Basic and acidic residues" evidence="1">
    <location>
        <begin position="251"/>
        <end position="271"/>
    </location>
</feature>
<proteinExistence type="predicted"/>
<evidence type="ECO:0000256" key="1">
    <source>
        <dbReference type="SAM" id="MobiDB-lite"/>
    </source>
</evidence>
<reference evidence="3" key="1">
    <citation type="journal article" date="2017" name="Nat. Commun.">
        <title>The asparagus genome sheds light on the origin and evolution of a young Y chromosome.</title>
        <authorList>
            <person name="Harkess A."/>
            <person name="Zhou J."/>
            <person name="Xu C."/>
            <person name="Bowers J.E."/>
            <person name="Van der Hulst R."/>
            <person name="Ayyampalayam S."/>
            <person name="Mercati F."/>
            <person name="Riccardi P."/>
            <person name="McKain M.R."/>
            <person name="Kakrana A."/>
            <person name="Tang H."/>
            <person name="Ray J."/>
            <person name="Groenendijk J."/>
            <person name="Arikit S."/>
            <person name="Mathioni S.M."/>
            <person name="Nakano M."/>
            <person name="Shan H."/>
            <person name="Telgmann-Rauber A."/>
            <person name="Kanno A."/>
            <person name="Yue Z."/>
            <person name="Chen H."/>
            <person name="Li W."/>
            <person name="Chen Y."/>
            <person name="Xu X."/>
            <person name="Zhang Y."/>
            <person name="Luo S."/>
            <person name="Chen H."/>
            <person name="Gao J."/>
            <person name="Mao Z."/>
            <person name="Pires J.C."/>
            <person name="Luo M."/>
            <person name="Kudrna D."/>
            <person name="Wing R.A."/>
            <person name="Meyers B.C."/>
            <person name="Yi K."/>
            <person name="Kong H."/>
            <person name="Lavrijsen P."/>
            <person name="Sunseri F."/>
            <person name="Falavigna A."/>
            <person name="Ye Y."/>
            <person name="Leebens-Mack J.H."/>
            <person name="Chen G."/>
        </authorList>
    </citation>
    <scope>NUCLEOTIDE SEQUENCE [LARGE SCALE GENOMIC DNA]</scope>
    <source>
        <strain evidence="3">cv. DH0086</strain>
    </source>
</reference>
<feature type="compositionally biased region" description="Polar residues" evidence="1">
    <location>
        <begin position="34"/>
        <end position="45"/>
    </location>
</feature>
<feature type="region of interest" description="Disordered" evidence="1">
    <location>
        <begin position="245"/>
        <end position="275"/>
    </location>
</feature>
<keyword evidence="3" id="KW-1185">Reference proteome</keyword>